<accession>A0A7J7DXZ9</accession>
<keyword evidence="1" id="KW-0812">Transmembrane</keyword>
<protein>
    <submittedName>
        <fullName evidence="2">Uncharacterized protein</fullName>
    </submittedName>
</protein>
<keyword evidence="1" id="KW-0472">Membrane</keyword>
<comment type="caution">
    <text evidence="2">The sequence shown here is derived from an EMBL/GenBank/DDBJ whole genome shotgun (WGS) entry which is preliminary data.</text>
</comment>
<evidence type="ECO:0000256" key="1">
    <source>
        <dbReference type="SAM" id="Phobius"/>
    </source>
</evidence>
<dbReference type="EMBL" id="JAAARO010000002">
    <property type="protein sequence ID" value="KAF5751044.1"/>
    <property type="molecule type" value="Genomic_DNA"/>
</dbReference>
<dbReference type="AlphaFoldDB" id="A0A7J7DXZ9"/>
<feature type="transmembrane region" description="Helical" evidence="1">
    <location>
        <begin position="18"/>
        <end position="40"/>
    </location>
</feature>
<keyword evidence="1" id="KW-1133">Transmembrane helix</keyword>
<name>A0A7J7DXZ9_TRIWF</name>
<evidence type="ECO:0000313" key="3">
    <source>
        <dbReference type="Proteomes" id="UP000593562"/>
    </source>
</evidence>
<keyword evidence="3" id="KW-1185">Reference proteome</keyword>
<gene>
    <name evidence="2" type="ORF">HS088_TW02G00054</name>
</gene>
<organism evidence="2 3">
    <name type="scientific">Tripterygium wilfordii</name>
    <name type="common">Thunder God vine</name>
    <dbReference type="NCBI Taxonomy" id="458696"/>
    <lineage>
        <taxon>Eukaryota</taxon>
        <taxon>Viridiplantae</taxon>
        <taxon>Streptophyta</taxon>
        <taxon>Embryophyta</taxon>
        <taxon>Tracheophyta</taxon>
        <taxon>Spermatophyta</taxon>
        <taxon>Magnoliopsida</taxon>
        <taxon>eudicotyledons</taxon>
        <taxon>Gunneridae</taxon>
        <taxon>Pentapetalae</taxon>
        <taxon>rosids</taxon>
        <taxon>fabids</taxon>
        <taxon>Celastrales</taxon>
        <taxon>Celastraceae</taxon>
        <taxon>Tripterygium</taxon>
    </lineage>
</organism>
<proteinExistence type="predicted"/>
<dbReference type="Proteomes" id="UP000593562">
    <property type="component" value="Unassembled WGS sequence"/>
</dbReference>
<reference evidence="2 3" key="1">
    <citation type="journal article" date="2020" name="Nat. Commun.">
        <title>Genome of Tripterygium wilfordii and identification of cytochrome P450 involved in triptolide biosynthesis.</title>
        <authorList>
            <person name="Tu L."/>
            <person name="Su P."/>
            <person name="Zhang Z."/>
            <person name="Gao L."/>
            <person name="Wang J."/>
            <person name="Hu T."/>
            <person name="Zhou J."/>
            <person name="Zhang Y."/>
            <person name="Zhao Y."/>
            <person name="Liu Y."/>
            <person name="Song Y."/>
            <person name="Tong Y."/>
            <person name="Lu Y."/>
            <person name="Yang J."/>
            <person name="Xu C."/>
            <person name="Jia M."/>
            <person name="Peters R.J."/>
            <person name="Huang L."/>
            <person name="Gao W."/>
        </authorList>
    </citation>
    <scope>NUCLEOTIDE SEQUENCE [LARGE SCALE GENOMIC DNA]</scope>
    <source>
        <strain evidence="3">cv. XIE 37</strain>
        <tissue evidence="2">Leaf</tissue>
    </source>
</reference>
<dbReference type="InParanoid" id="A0A7J7DXZ9"/>
<sequence length="89" mass="9616">MWSMWNGEDAGNTVYKTGIVWCLVAGAVLLVFRIASLVAGTGSSDKKTMKAPGRNHRRLSEKPSNLFPQLTQVESAAAAALFLLILLPE</sequence>
<evidence type="ECO:0000313" key="2">
    <source>
        <dbReference type="EMBL" id="KAF5751044.1"/>
    </source>
</evidence>